<organism evidence="1">
    <name type="scientific">Nicotiana tabacum</name>
    <name type="common">Common tobacco</name>
    <dbReference type="NCBI Taxonomy" id="4097"/>
    <lineage>
        <taxon>Eukaryota</taxon>
        <taxon>Viridiplantae</taxon>
        <taxon>Streptophyta</taxon>
        <taxon>Embryophyta</taxon>
        <taxon>Tracheophyta</taxon>
        <taxon>Spermatophyta</taxon>
        <taxon>Magnoliopsida</taxon>
        <taxon>eudicotyledons</taxon>
        <taxon>Gunneridae</taxon>
        <taxon>Pentapetalae</taxon>
        <taxon>asterids</taxon>
        <taxon>lamiids</taxon>
        <taxon>Solanales</taxon>
        <taxon>Solanaceae</taxon>
        <taxon>Nicotianoideae</taxon>
        <taxon>Nicotianeae</taxon>
        <taxon>Nicotiana</taxon>
    </lineage>
</organism>
<accession>A0A1S4BRL2</accession>
<dbReference type="KEGG" id="nta:107811163"/>
<sequence length="126" mass="14930">MSFSDVIHPHKRHNSFLKLQRILYVKITLRENNKKAMKTTHSNCKRGLHSLRILLRIKFLDKLILGGWEYRFLHSFVPLFGQEKLPREKGIGKRITYVATNDIIWGVKYKLDEDAIINDVCICWYS</sequence>
<dbReference type="PaxDb" id="4097-A0A1S4BRL2"/>
<protein>
    <submittedName>
        <fullName evidence="1">Uncharacterized protein isoform X1</fullName>
    </submittedName>
</protein>
<dbReference type="OrthoDB" id="10269147at2759"/>
<evidence type="ECO:0000313" key="1">
    <source>
        <dbReference type="RefSeq" id="XP_016491529.1"/>
    </source>
</evidence>
<dbReference type="AlphaFoldDB" id="A0A1S4BRL2"/>
<gene>
    <name evidence="1" type="primary">LOC107811163</name>
</gene>
<reference evidence="1" key="1">
    <citation type="submission" date="2025-08" db="UniProtKB">
        <authorList>
            <consortium name="RefSeq"/>
        </authorList>
    </citation>
    <scope>IDENTIFICATION</scope>
</reference>
<dbReference type="RefSeq" id="XP_016491529.1">
    <property type="nucleotide sequence ID" value="XM_016636043.1"/>
</dbReference>
<proteinExistence type="predicted"/>
<name>A0A1S4BRL2_TOBAC</name>